<feature type="domain" description="Polysaccharide pyruvyl transferase" evidence="1">
    <location>
        <begin position="23"/>
        <end position="324"/>
    </location>
</feature>
<proteinExistence type="predicted"/>
<dbReference type="EMBL" id="CABWJV010000004">
    <property type="protein sequence ID" value="VWQ23895.1"/>
    <property type="molecule type" value="Genomic_DNA"/>
</dbReference>
<dbReference type="Pfam" id="PF04230">
    <property type="entry name" value="PS_pyruv_trans"/>
    <property type="match status" value="1"/>
</dbReference>
<evidence type="ECO:0000313" key="2">
    <source>
        <dbReference type="EMBL" id="VWQ23895.1"/>
    </source>
</evidence>
<name>A0ABY6YD46_BIFPS</name>
<comment type="caution">
    <text evidence="2">The sequence shown here is derived from an EMBL/GenBank/DDBJ whole genome shotgun (WGS) entry which is preliminary data.</text>
</comment>
<reference evidence="2 3" key="1">
    <citation type="submission" date="2019-10" db="EMBL/GenBank/DDBJ databases">
        <authorList>
            <consortium name="Melissa Lawson"/>
            <person name="O'neill I."/>
        </authorList>
    </citation>
    <scope>NUCLEOTIDE SEQUENCE [LARGE SCALE GENOMIC DNA]</scope>
    <source>
        <strain evidence="2">LH_658</strain>
    </source>
</reference>
<gene>
    <name evidence="2" type="ORF">BIFLH658_01592</name>
</gene>
<evidence type="ECO:0000313" key="3">
    <source>
        <dbReference type="Proteomes" id="UP000494211"/>
    </source>
</evidence>
<sequence>MNGVTNDSGRPTVAVVTLHNSPNYGSCLQTYATQMVLSSLNATPSIVDYYRHDAIPSNETERALNGQLAAKMPLFKVPGIKALARIPVSRIVARRAKPLNEFRHSKLALTAEKYYSAEALNQNPPEADIYCTGSDQVWNSIWNKGFDPAFYLTFAPKDSKRIAYAASIGKPFLEEWEKRPMREALSKYSHISVREEQAAELLDSIGIHNAVPVIDPTLMLKRDEWSHLADRSATPNRPYILVYQLNRNKEFDQYARRLSAKLQLPLYRIAYGVHERRAGEHTVVCPSVEGFVGLFMNAEYVITDSFHGTAFSMNLGRPFVSISPGRFSGRIMNLLEMTGETSRYLDDYGNLSIAEQPIDFTRIQNVFDIKREEARAFLRSAISE</sequence>
<dbReference type="InterPro" id="IPR007345">
    <property type="entry name" value="Polysacch_pyruvyl_Trfase"/>
</dbReference>
<accession>A0ABY6YD46</accession>
<dbReference type="RefSeq" id="WP_174767774.1">
    <property type="nucleotide sequence ID" value="NZ_CABWJV010000004.1"/>
</dbReference>
<dbReference type="GO" id="GO:0016740">
    <property type="term" value="F:transferase activity"/>
    <property type="evidence" value="ECO:0007669"/>
    <property type="project" value="UniProtKB-KW"/>
</dbReference>
<dbReference type="Proteomes" id="UP000494211">
    <property type="component" value="Unassembled WGS sequence"/>
</dbReference>
<organism evidence="2 3">
    <name type="scientific">Bifidobacterium pseudocatenulatum</name>
    <dbReference type="NCBI Taxonomy" id="28026"/>
    <lineage>
        <taxon>Bacteria</taxon>
        <taxon>Bacillati</taxon>
        <taxon>Actinomycetota</taxon>
        <taxon>Actinomycetes</taxon>
        <taxon>Bifidobacteriales</taxon>
        <taxon>Bifidobacteriaceae</taxon>
        <taxon>Bifidobacterium</taxon>
    </lineage>
</organism>
<keyword evidence="3" id="KW-1185">Reference proteome</keyword>
<keyword evidence="2" id="KW-0808">Transferase</keyword>
<evidence type="ECO:0000259" key="1">
    <source>
        <dbReference type="Pfam" id="PF04230"/>
    </source>
</evidence>
<protein>
    <submittedName>
        <fullName evidence="2">Polysaccharide pyruvyl transferase</fullName>
    </submittedName>
</protein>